<dbReference type="InterPro" id="IPR049450">
    <property type="entry name" value="ACOT8-like_C"/>
</dbReference>
<accession>A0ABQ2B4J5</accession>
<dbReference type="PANTHER" id="PTHR11066:SF34">
    <property type="entry name" value="ACYL-COENZYME A THIOESTERASE 8"/>
    <property type="match status" value="1"/>
</dbReference>
<dbReference type="PANTHER" id="PTHR11066">
    <property type="entry name" value="ACYL-COA THIOESTERASE"/>
    <property type="match status" value="1"/>
</dbReference>
<dbReference type="Gene3D" id="2.40.160.210">
    <property type="entry name" value="Acyl-CoA thioesterase, double hotdog domain"/>
    <property type="match status" value="1"/>
</dbReference>
<dbReference type="InterPro" id="IPR042171">
    <property type="entry name" value="Acyl-CoA_hotdog"/>
</dbReference>
<dbReference type="InterPro" id="IPR049449">
    <property type="entry name" value="TesB_ACOT8-like_N"/>
</dbReference>
<protein>
    <submittedName>
        <fullName evidence="6">Acyl-CoA thioesterase II</fullName>
    </submittedName>
</protein>
<dbReference type="SUPFAM" id="SSF54637">
    <property type="entry name" value="Thioesterase/thiol ester dehydrase-isomerase"/>
    <property type="match status" value="2"/>
</dbReference>
<comment type="caution">
    <text evidence="6">The sequence shown here is derived from an EMBL/GenBank/DDBJ whole genome shotgun (WGS) entry which is preliminary data.</text>
</comment>
<dbReference type="EMBL" id="BMDG01000005">
    <property type="protein sequence ID" value="GGI07491.1"/>
    <property type="molecule type" value="Genomic_DNA"/>
</dbReference>
<dbReference type="Pfam" id="PF20789">
    <property type="entry name" value="4HBT_3C"/>
    <property type="match status" value="1"/>
</dbReference>
<dbReference type="InterPro" id="IPR003703">
    <property type="entry name" value="Acyl_CoA_thio"/>
</dbReference>
<evidence type="ECO:0000256" key="3">
    <source>
        <dbReference type="SAM" id="MobiDB-lite"/>
    </source>
</evidence>
<comment type="similarity">
    <text evidence="1">Belongs to the C/M/P thioester hydrolase family.</text>
</comment>
<dbReference type="Proteomes" id="UP000632535">
    <property type="component" value="Unassembled WGS sequence"/>
</dbReference>
<proteinExistence type="inferred from homology"/>
<evidence type="ECO:0000259" key="4">
    <source>
        <dbReference type="Pfam" id="PF13622"/>
    </source>
</evidence>
<feature type="domain" description="Acyl-CoA thioesterase-like C-terminal" evidence="5">
    <location>
        <begin position="173"/>
        <end position="317"/>
    </location>
</feature>
<name>A0ABQ2B4J5_9MICO</name>
<reference evidence="7" key="1">
    <citation type="journal article" date="2019" name="Int. J. Syst. Evol. Microbiol.">
        <title>The Global Catalogue of Microorganisms (GCM) 10K type strain sequencing project: providing services to taxonomists for standard genome sequencing and annotation.</title>
        <authorList>
            <consortium name="The Broad Institute Genomics Platform"/>
            <consortium name="The Broad Institute Genome Sequencing Center for Infectious Disease"/>
            <person name="Wu L."/>
            <person name="Ma J."/>
        </authorList>
    </citation>
    <scope>NUCLEOTIDE SEQUENCE [LARGE SCALE GENOMIC DNA]</scope>
    <source>
        <strain evidence="7">CCM 8653</strain>
    </source>
</reference>
<feature type="region of interest" description="Disordered" evidence="3">
    <location>
        <begin position="1"/>
        <end position="28"/>
    </location>
</feature>
<keyword evidence="2" id="KW-0378">Hydrolase</keyword>
<gene>
    <name evidence="6" type="ORF">GCM10007368_16420</name>
</gene>
<feature type="domain" description="Acyl-CoA thioesterase-like N-terminal HotDog" evidence="4">
    <location>
        <begin position="64"/>
        <end position="143"/>
    </location>
</feature>
<dbReference type="InterPro" id="IPR029069">
    <property type="entry name" value="HotDog_dom_sf"/>
</dbReference>
<evidence type="ECO:0000256" key="1">
    <source>
        <dbReference type="ARBA" id="ARBA00006538"/>
    </source>
</evidence>
<sequence>MTTEPTATSGTPSHLPSDLPSDTAPTGIPDALDRLLAALELREVDGWGPRGEDDLWRGDSVPGPGRRVYGGQVLAQALLACGRTVTDDRLPHSLHAYFLREGALESPIDFAVERLRDGRSFSARRTHAIQGGRPILSLTASFQVDQPGYEHAVPAPEGVPAPEDVPSAIETLRDLDHPAARFWSHESAFDLRHVGGSVYLGPDPDPSPTQQVWVRARHEIASDDLLLHRALLAFACDQMMLEPVLRQAGRSWLDVGSSVPMASLDHAMWFHRDARADDWLLYVQESPGAQGGRGLGMSRVYDRGGALVATIAQEGMIRLPA</sequence>
<organism evidence="6 7">
    <name type="scientific">Isoptericola cucumis</name>
    <dbReference type="NCBI Taxonomy" id="1776856"/>
    <lineage>
        <taxon>Bacteria</taxon>
        <taxon>Bacillati</taxon>
        <taxon>Actinomycetota</taxon>
        <taxon>Actinomycetes</taxon>
        <taxon>Micrococcales</taxon>
        <taxon>Promicromonosporaceae</taxon>
        <taxon>Isoptericola</taxon>
    </lineage>
</organism>
<dbReference type="CDD" id="cd03445">
    <property type="entry name" value="Thioesterase_II_repeat2"/>
    <property type="match status" value="1"/>
</dbReference>
<evidence type="ECO:0000259" key="5">
    <source>
        <dbReference type="Pfam" id="PF20789"/>
    </source>
</evidence>
<evidence type="ECO:0000313" key="6">
    <source>
        <dbReference type="EMBL" id="GGI07491.1"/>
    </source>
</evidence>
<evidence type="ECO:0000313" key="7">
    <source>
        <dbReference type="Proteomes" id="UP000632535"/>
    </source>
</evidence>
<dbReference type="RefSeq" id="WP_188523213.1">
    <property type="nucleotide sequence ID" value="NZ_BMDG01000005.1"/>
</dbReference>
<dbReference type="Pfam" id="PF13622">
    <property type="entry name" value="4HBT_3"/>
    <property type="match status" value="1"/>
</dbReference>
<feature type="compositionally biased region" description="Polar residues" evidence="3">
    <location>
        <begin position="1"/>
        <end position="14"/>
    </location>
</feature>
<dbReference type="CDD" id="cd03444">
    <property type="entry name" value="Thioesterase_II_repeat1"/>
    <property type="match status" value="1"/>
</dbReference>
<evidence type="ECO:0000256" key="2">
    <source>
        <dbReference type="ARBA" id="ARBA00022801"/>
    </source>
</evidence>
<keyword evidence="7" id="KW-1185">Reference proteome</keyword>